<dbReference type="PANTHER" id="PTHR19308:SF56">
    <property type="entry name" value="START DOMAIN-CONTAINING PROTEIN"/>
    <property type="match status" value="1"/>
</dbReference>
<evidence type="ECO:0000313" key="2">
    <source>
        <dbReference type="EMBL" id="EGR33802.1"/>
    </source>
</evidence>
<accession>G0QLV2</accession>
<dbReference type="InterPro" id="IPR051213">
    <property type="entry name" value="START_lipid_transfer"/>
</dbReference>
<dbReference type="Gene3D" id="3.30.530.20">
    <property type="match status" value="1"/>
</dbReference>
<dbReference type="AlphaFoldDB" id="G0QLV2"/>
<dbReference type="GO" id="GO:0005737">
    <property type="term" value="C:cytoplasm"/>
    <property type="evidence" value="ECO:0007669"/>
    <property type="project" value="UniProtKB-ARBA"/>
</dbReference>
<dbReference type="SUPFAM" id="SSF55961">
    <property type="entry name" value="Bet v1-like"/>
    <property type="match status" value="1"/>
</dbReference>
<dbReference type="InParanoid" id="G0QLV2"/>
<evidence type="ECO:0000259" key="1">
    <source>
        <dbReference type="PROSITE" id="PS50848"/>
    </source>
</evidence>
<dbReference type="InterPro" id="IPR023393">
    <property type="entry name" value="START-like_dom_sf"/>
</dbReference>
<dbReference type="Proteomes" id="UP000008983">
    <property type="component" value="Unassembled WGS sequence"/>
</dbReference>
<dbReference type="CDD" id="cd00177">
    <property type="entry name" value="START"/>
    <property type="match status" value="1"/>
</dbReference>
<sequence length="184" mass="21388">EKIDFFQTKSALTPENQWKEYDQKKDFQSHTKVDKNTGNIITRSEAYIYQSLEKIVEYFLDDSNRKILDESFKEGEIRDVYSGKLGVQDRDFSMIQLKAVLNKIVYLLAFSIENEKIPPQPKKCTRAELIIGGWSLQEVEKGKCKCIYITCSDLKGKIPQYIKDQVSKMQTNIAFRLKKVVEGK</sequence>
<dbReference type="RefSeq" id="XP_004039026.1">
    <property type="nucleotide sequence ID" value="XM_004038978.1"/>
</dbReference>
<feature type="non-terminal residue" evidence="2">
    <location>
        <position position="1"/>
    </location>
</feature>
<dbReference type="eggNOG" id="KOG2761">
    <property type="taxonomic scope" value="Eukaryota"/>
</dbReference>
<gene>
    <name evidence="2" type="ORF">IMG5_037130</name>
</gene>
<dbReference type="GeneID" id="14909991"/>
<protein>
    <recommendedName>
        <fullName evidence="1">START domain-containing protein</fullName>
    </recommendedName>
</protein>
<reference evidence="2 3" key="1">
    <citation type="submission" date="2011-07" db="EMBL/GenBank/DDBJ databases">
        <authorList>
            <person name="Coyne R."/>
            <person name="Brami D."/>
            <person name="Johnson J."/>
            <person name="Hostetler J."/>
            <person name="Hannick L."/>
            <person name="Clark T."/>
            <person name="Cassidy-Hanley D."/>
            <person name="Inman J."/>
        </authorList>
    </citation>
    <scope>NUCLEOTIDE SEQUENCE [LARGE SCALE GENOMIC DNA]</scope>
    <source>
        <strain evidence="2 3">G5</strain>
    </source>
</reference>
<dbReference type="InterPro" id="IPR002913">
    <property type="entry name" value="START_lipid-bd_dom"/>
</dbReference>
<evidence type="ECO:0000313" key="3">
    <source>
        <dbReference type="Proteomes" id="UP000008983"/>
    </source>
</evidence>
<feature type="domain" description="START" evidence="1">
    <location>
        <begin position="1"/>
        <end position="184"/>
    </location>
</feature>
<dbReference type="OrthoDB" id="196858at2759"/>
<dbReference type="GO" id="GO:0008289">
    <property type="term" value="F:lipid binding"/>
    <property type="evidence" value="ECO:0007669"/>
    <property type="project" value="InterPro"/>
</dbReference>
<name>G0QLV2_ICHMU</name>
<dbReference type="PROSITE" id="PS50848">
    <property type="entry name" value="START"/>
    <property type="match status" value="1"/>
</dbReference>
<dbReference type="Pfam" id="PF01852">
    <property type="entry name" value="START"/>
    <property type="match status" value="1"/>
</dbReference>
<keyword evidence="3" id="KW-1185">Reference proteome</keyword>
<organism evidence="2 3">
    <name type="scientific">Ichthyophthirius multifiliis</name>
    <name type="common">White spot disease agent</name>
    <name type="synonym">Ich</name>
    <dbReference type="NCBI Taxonomy" id="5932"/>
    <lineage>
        <taxon>Eukaryota</taxon>
        <taxon>Sar</taxon>
        <taxon>Alveolata</taxon>
        <taxon>Ciliophora</taxon>
        <taxon>Intramacronucleata</taxon>
        <taxon>Oligohymenophorea</taxon>
        <taxon>Hymenostomatida</taxon>
        <taxon>Ophryoglenina</taxon>
        <taxon>Ichthyophthirius</taxon>
    </lineage>
</organism>
<dbReference type="EMBL" id="GL983313">
    <property type="protein sequence ID" value="EGR33802.1"/>
    <property type="molecule type" value="Genomic_DNA"/>
</dbReference>
<proteinExistence type="predicted"/>
<dbReference type="PANTHER" id="PTHR19308">
    <property type="entry name" value="PHOSPHATIDYLCHOLINE TRANSFER PROTEIN"/>
    <property type="match status" value="1"/>
</dbReference>
<dbReference type="OMA" id="WILQKES"/>